<dbReference type="AlphaFoldDB" id="A0A131YDT8"/>
<reference evidence="2" key="1">
    <citation type="journal article" date="2016" name="Ticks Tick Borne Dis.">
        <title>De novo assembly and annotation of the salivary gland transcriptome of Rhipicephalus appendiculatus male and female ticks during blood feeding.</title>
        <authorList>
            <person name="de Castro M.H."/>
            <person name="de Klerk D."/>
            <person name="Pienaar R."/>
            <person name="Latif A.A."/>
            <person name="Rees D.J."/>
            <person name="Mans B.J."/>
        </authorList>
    </citation>
    <scope>NUCLEOTIDE SEQUENCE</scope>
    <source>
        <tissue evidence="2">Salivary glands</tissue>
    </source>
</reference>
<protein>
    <submittedName>
        <fullName evidence="2">Uncharacterized protein</fullName>
    </submittedName>
</protein>
<feature type="transmembrane region" description="Helical" evidence="1">
    <location>
        <begin position="21"/>
        <end position="39"/>
    </location>
</feature>
<dbReference type="EMBL" id="GEDV01011108">
    <property type="protein sequence ID" value="JAP77449.1"/>
    <property type="molecule type" value="Transcribed_RNA"/>
</dbReference>
<feature type="transmembrane region" description="Helical" evidence="1">
    <location>
        <begin position="45"/>
        <end position="65"/>
    </location>
</feature>
<keyword evidence="1" id="KW-0812">Transmembrane</keyword>
<proteinExistence type="predicted"/>
<accession>A0A131YDT8</accession>
<sequence length="97" mass="10941">MRRYMQGRFIRDKIRRRCKERLKIFICSCTCSSGAGSVYSALALMPLLCFNILFSVLLGVIGAAATRRASCPEIRLYILSPALRRTPGSSVIRRLSR</sequence>
<name>A0A131YDT8_RHIAP</name>
<keyword evidence="1" id="KW-1133">Transmembrane helix</keyword>
<evidence type="ECO:0000313" key="2">
    <source>
        <dbReference type="EMBL" id="JAP77449.1"/>
    </source>
</evidence>
<organism evidence="2">
    <name type="scientific">Rhipicephalus appendiculatus</name>
    <name type="common">Brown ear tick</name>
    <dbReference type="NCBI Taxonomy" id="34631"/>
    <lineage>
        <taxon>Eukaryota</taxon>
        <taxon>Metazoa</taxon>
        <taxon>Ecdysozoa</taxon>
        <taxon>Arthropoda</taxon>
        <taxon>Chelicerata</taxon>
        <taxon>Arachnida</taxon>
        <taxon>Acari</taxon>
        <taxon>Parasitiformes</taxon>
        <taxon>Ixodida</taxon>
        <taxon>Ixodoidea</taxon>
        <taxon>Ixodidae</taxon>
        <taxon>Rhipicephalinae</taxon>
        <taxon>Rhipicephalus</taxon>
        <taxon>Rhipicephalus</taxon>
    </lineage>
</organism>
<keyword evidence="1" id="KW-0472">Membrane</keyword>
<evidence type="ECO:0000256" key="1">
    <source>
        <dbReference type="SAM" id="Phobius"/>
    </source>
</evidence>